<comment type="caution">
    <text evidence="2">The sequence shown here is derived from an EMBL/GenBank/DDBJ whole genome shotgun (WGS) entry which is preliminary data.</text>
</comment>
<keyword evidence="1" id="KW-0732">Signal</keyword>
<organism evidence="2 3">
    <name type="scientific">Porites lobata</name>
    <dbReference type="NCBI Taxonomy" id="104759"/>
    <lineage>
        <taxon>Eukaryota</taxon>
        <taxon>Metazoa</taxon>
        <taxon>Cnidaria</taxon>
        <taxon>Anthozoa</taxon>
        <taxon>Hexacorallia</taxon>
        <taxon>Scleractinia</taxon>
        <taxon>Fungiina</taxon>
        <taxon>Poritidae</taxon>
        <taxon>Porites</taxon>
    </lineage>
</organism>
<dbReference type="PROSITE" id="PS50007">
    <property type="entry name" value="PIPLC_X_DOMAIN"/>
    <property type="match status" value="1"/>
</dbReference>
<reference evidence="2 3" key="1">
    <citation type="submission" date="2022-05" db="EMBL/GenBank/DDBJ databases">
        <authorList>
            <consortium name="Genoscope - CEA"/>
            <person name="William W."/>
        </authorList>
    </citation>
    <scope>NUCLEOTIDE SEQUENCE [LARGE SCALE GENOMIC DNA]</scope>
</reference>
<evidence type="ECO:0000313" key="3">
    <source>
        <dbReference type="Proteomes" id="UP001159405"/>
    </source>
</evidence>
<dbReference type="PANTHER" id="PTHR13593:SF140">
    <property type="entry name" value="PLC-LIKE PHOSPHODIESTERASE"/>
    <property type="match status" value="1"/>
</dbReference>
<sequence length="387" mass="44370">MHTFCAVFFLFAATALQVKIAVTLKCNGLEDLCELRIDQVTYPGSHNAGSGFDGLLKYWSGVYCSSCWYRNHDKSFSEQLAFGIRYFDIDTCYGNKEALNCHCLSSGKHCCYSGSIEKGLTEIDDWLKSNPNEVVIILFNRDSQTNYRKEIAKSLEATLLKLWPPTSTGSLAMNTYYKKNRGRWPTLKEAIRLDQRIFIFMDNGLFRYLGNSHDWVVQSNDNIKSSWDTVAVSSSCSSITTNAKSKCNSQASFMSLEAYGSYGLCTWHMAKVCSKWIGEAQEACYQKRKSYQKTVNFLLVDWLDYFSGVESVVNKAKFMNQKNIKEYLGKDIFFPEFQGCSYHPGWFYKYCWKNCPKYGWCWINQYCGDNANICKQKSYSCYSNCGA</sequence>
<feature type="signal peptide" evidence="1">
    <location>
        <begin position="1"/>
        <end position="17"/>
    </location>
</feature>
<dbReference type="EMBL" id="CALNXK010000436">
    <property type="protein sequence ID" value="CAH3185642.1"/>
    <property type="molecule type" value="Genomic_DNA"/>
</dbReference>
<gene>
    <name evidence="2" type="ORF">PLOB_00033069</name>
</gene>
<accession>A0ABN8S1Q0</accession>
<protein>
    <submittedName>
        <fullName evidence="2">Uncharacterized protein</fullName>
    </submittedName>
</protein>
<dbReference type="Proteomes" id="UP001159405">
    <property type="component" value="Unassembled WGS sequence"/>
</dbReference>
<proteinExistence type="predicted"/>
<dbReference type="InterPro" id="IPR017946">
    <property type="entry name" value="PLC-like_Pdiesterase_TIM-brl"/>
</dbReference>
<evidence type="ECO:0000256" key="1">
    <source>
        <dbReference type="SAM" id="SignalP"/>
    </source>
</evidence>
<feature type="chain" id="PRO_5045076070" evidence="1">
    <location>
        <begin position="18"/>
        <end position="387"/>
    </location>
</feature>
<keyword evidence="3" id="KW-1185">Reference proteome</keyword>
<dbReference type="Pfam" id="PF26146">
    <property type="entry name" value="PI-PLC_X"/>
    <property type="match status" value="1"/>
</dbReference>
<dbReference type="InterPro" id="IPR051057">
    <property type="entry name" value="PI-PLC_domain"/>
</dbReference>
<evidence type="ECO:0000313" key="2">
    <source>
        <dbReference type="EMBL" id="CAH3185642.1"/>
    </source>
</evidence>
<dbReference type="SUPFAM" id="SSF51695">
    <property type="entry name" value="PLC-like phosphodiesterases"/>
    <property type="match status" value="1"/>
</dbReference>
<dbReference type="PANTHER" id="PTHR13593">
    <property type="match status" value="1"/>
</dbReference>
<name>A0ABN8S1Q0_9CNID</name>
<dbReference type="CDD" id="cd08557">
    <property type="entry name" value="PI-PLCc_bacteria_like"/>
    <property type="match status" value="1"/>
</dbReference>
<dbReference type="Gene3D" id="3.20.20.190">
    <property type="entry name" value="Phosphatidylinositol (PI) phosphodiesterase"/>
    <property type="match status" value="1"/>
</dbReference>